<dbReference type="PROSITE" id="PS50928">
    <property type="entry name" value="ABC_TM1"/>
    <property type="match status" value="1"/>
</dbReference>
<evidence type="ECO:0000256" key="4">
    <source>
        <dbReference type="ARBA" id="ARBA00022692"/>
    </source>
</evidence>
<evidence type="ECO:0000313" key="14">
    <source>
        <dbReference type="Proteomes" id="UP000182800"/>
    </source>
</evidence>
<dbReference type="InterPro" id="IPR025966">
    <property type="entry name" value="OppC_N"/>
</dbReference>
<reference evidence="12 14" key="2">
    <citation type="submission" date="2016-08" db="EMBL/GenBank/DDBJ databases">
        <authorList>
            <person name="Varghese N."/>
            <person name="Submissions Spin"/>
        </authorList>
    </citation>
    <scope>NUCLEOTIDE SEQUENCE [LARGE SCALE GENOMIC DNA]</scope>
    <source>
        <strain evidence="12 14">HL-109</strain>
    </source>
</reference>
<organism evidence="11 13">
    <name type="scientific">Saliniramus fredricksonii</name>
    <dbReference type="NCBI Taxonomy" id="1653334"/>
    <lineage>
        <taxon>Bacteria</taxon>
        <taxon>Pseudomonadati</taxon>
        <taxon>Pseudomonadota</taxon>
        <taxon>Alphaproteobacteria</taxon>
        <taxon>Hyphomicrobiales</taxon>
        <taxon>Salinarimonadaceae</taxon>
        <taxon>Saliniramus</taxon>
    </lineage>
</organism>
<reference evidence="11 13" key="1">
    <citation type="submission" date="2015-09" db="EMBL/GenBank/DDBJ databases">
        <title>Identification and resolution of microdiversity through metagenomic sequencing of parallel consortia.</title>
        <authorList>
            <person name="Nelson W.C."/>
            <person name="Romine M.F."/>
            <person name="Lindemann S.R."/>
        </authorList>
    </citation>
    <scope>NUCLEOTIDE SEQUENCE [LARGE SCALE GENOMIC DNA]</scope>
    <source>
        <strain evidence="11">HL-109</strain>
    </source>
</reference>
<keyword evidence="14" id="KW-1185">Reference proteome</keyword>
<name>A0A0P7YDC9_9HYPH</name>
<dbReference type="Pfam" id="PF12911">
    <property type="entry name" value="OppC_N"/>
    <property type="match status" value="1"/>
</dbReference>
<dbReference type="InterPro" id="IPR035906">
    <property type="entry name" value="MetI-like_sf"/>
</dbReference>
<keyword evidence="7 9" id="KW-1133">Transmembrane helix</keyword>
<keyword evidence="3" id="KW-1003">Cell membrane</keyword>
<keyword evidence="4 9" id="KW-0812">Transmembrane</keyword>
<dbReference type="PATRIC" id="fig|1653334.4.peg.3334"/>
<feature type="transmembrane region" description="Helical" evidence="9">
    <location>
        <begin position="268"/>
        <end position="291"/>
    </location>
</feature>
<dbReference type="GO" id="GO:0015031">
    <property type="term" value="P:protein transport"/>
    <property type="evidence" value="ECO:0007669"/>
    <property type="project" value="UniProtKB-KW"/>
</dbReference>
<dbReference type="GO" id="GO:0005886">
    <property type="term" value="C:plasma membrane"/>
    <property type="evidence" value="ECO:0007669"/>
    <property type="project" value="UniProtKB-SubCell"/>
</dbReference>
<dbReference type="InterPro" id="IPR050366">
    <property type="entry name" value="BP-dependent_transpt_permease"/>
</dbReference>
<evidence type="ECO:0000256" key="7">
    <source>
        <dbReference type="ARBA" id="ARBA00022989"/>
    </source>
</evidence>
<dbReference type="PANTHER" id="PTHR43386:SF1">
    <property type="entry name" value="D,D-DIPEPTIDE TRANSPORT SYSTEM PERMEASE PROTEIN DDPC-RELATED"/>
    <property type="match status" value="1"/>
</dbReference>
<dbReference type="InterPro" id="IPR000515">
    <property type="entry name" value="MetI-like"/>
</dbReference>
<feature type="transmembrane region" description="Helical" evidence="9">
    <location>
        <begin position="106"/>
        <end position="131"/>
    </location>
</feature>
<evidence type="ECO:0000313" key="12">
    <source>
        <dbReference type="EMBL" id="SCC78977.1"/>
    </source>
</evidence>
<dbReference type="EMBL" id="FMBM01000001">
    <property type="protein sequence ID" value="SCC78977.1"/>
    <property type="molecule type" value="Genomic_DNA"/>
</dbReference>
<dbReference type="STRING" id="1653334.GA0071312_0600"/>
<evidence type="ECO:0000256" key="9">
    <source>
        <dbReference type="RuleBase" id="RU363032"/>
    </source>
</evidence>
<dbReference type="RefSeq" id="WP_074443552.1">
    <property type="nucleotide sequence ID" value="NZ_FMBM01000001.1"/>
</dbReference>
<keyword evidence="6" id="KW-0653">Protein transport</keyword>
<comment type="similarity">
    <text evidence="9">Belongs to the binding-protein-dependent transport system permease family.</text>
</comment>
<evidence type="ECO:0000256" key="8">
    <source>
        <dbReference type="ARBA" id="ARBA00023136"/>
    </source>
</evidence>
<dbReference type="Proteomes" id="UP000182800">
    <property type="component" value="Unassembled WGS sequence"/>
</dbReference>
<proteinExistence type="inferred from homology"/>
<evidence type="ECO:0000256" key="5">
    <source>
        <dbReference type="ARBA" id="ARBA00022856"/>
    </source>
</evidence>
<dbReference type="GO" id="GO:0015833">
    <property type="term" value="P:peptide transport"/>
    <property type="evidence" value="ECO:0007669"/>
    <property type="project" value="UniProtKB-KW"/>
</dbReference>
<dbReference type="SUPFAM" id="SSF161098">
    <property type="entry name" value="MetI-like"/>
    <property type="match status" value="1"/>
</dbReference>
<dbReference type="CDD" id="cd06261">
    <property type="entry name" value="TM_PBP2"/>
    <property type="match status" value="1"/>
</dbReference>
<feature type="transmembrane region" description="Helical" evidence="9">
    <location>
        <begin position="223"/>
        <end position="248"/>
    </location>
</feature>
<feature type="transmembrane region" description="Helical" evidence="9">
    <location>
        <begin position="151"/>
        <end position="174"/>
    </location>
</feature>
<dbReference type="Pfam" id="PF00528">
    <property type="entry name" value="BPD_transp_1"/>
    <property type="match status" value="1"/>
</dbReference>
<dbReference type="OrthoDB" id="7265679at2"/>
<keyword evidence="2 9" id="KW-0813">Transport</keyword>
<evidence type="ECO:0000256" key="6">
    <source>
        <dbReference type="ARBA" id="ARBA00022927"/>
    </source>
</evidence>
<dbReference type="GO" id="GO:0055085">
    <property type="term" value="P:transmembrane transport"/>
    <property type="evidence" value="ECO:0007669"/>
    <property type="project" value="InterPro"/>
</dbReference>
<dbReference type="EMBL" id="LJSX01000003">
    <property type="protein sequence ID" value="KPQ12268.1"/>
    <property type="molecule type" value="Genomic_DNA"/>
</dbReference>
<feature type="transmembrane region" description="Helical" evidence="9">
    <location>
        <begin position="39"/>
        <end position="60"/>
    </location>
</feature>
<sequence>MPQSIPASTSTAEAAGAEAARLKSARLRAVLRPWLTVKAVSAIVVLTVFIAFALFAPFLVPFDPNRQNLLMALTPPQYFDGPHFLGTDHVGRDILSRIIYGARISLLIAVAVVVFSGIVGIVLGLVSGYFGGWVDFAIQKLLEVFWAFPPLLLAITIVAFFGQGLAVLIVALAIQRWIPYCRVARANTLSLKEHEFVMAARSLGAGHTRIVARHIAPNLMQSALIIGTFAMATAILAEAALSFLGLGVPPHIPTWGAMLSDARSYISTSWWMSLFPGLCIFLTVLAINLLGDALRDNLDPRLRRSGKA</sequence>
<comment type="subcellular location">
    <subcellularLocation>
        <location evidence="1 9">Cell membrane</location>
        <topology evidence="1 9">Multi-pass membrane protein</topology>
    </subcellularLocation>
</comment>
<dbReference type="AlphaFoldDB" id="A0A0P7YDC9"/>
<accession>A0A0P7YDC9</accession>
<feature type="domain" description="ABC transmembrane type-1" evidence="10">
    <location>
        <begin position="102"/>
        <end position="291"/>
    </location>
</feature>
<evidence type="ECO:0000256" key="1">
    <source>
        <dbReference type="ARBA" id="ARBA00004651"/>
    </source>
</evidence>
<comment type="caution">
    <text evidence="11">The sequence shown here is derived from an EMBL/GenBank/DDBJ whole genome shotgun (WGS) entry which is preliminary data.</text>
</comment>
<evidence type="ECO:0000313" key="11">
    <source>
        <dbReference type="EMBL" id="KPQ12268.1"/>
    </source>
</evidence>
<dbReference type="Gene3D" id="1.10.3720.10">
    <property type="entry name" value="MetI-like"/>
    <property type="match status" value="1"/>
</dbReference>
<keyword evidence="5" id="KW-0571">Peptide transport</keyword>
<dbReference type="PANTHER" id="PTHR43386">
    <property type="entry name" value="OLIGOPEPTIDE TRANSPORT SYSTEM PERMEASE PROTEIN APPC"/>
    <property type="match status" value="1"/>
</dbReference>
<keyword evidence="8 9" id="KW-0472">Membrane</keyword>
<evidence type="ECO:0000259" key="10">
    <source>
        <dbReference type="PROSITE" id="PS50928"/>
    </source>
</evidence>
<evidence type="ECO:0000256" key="2">
    <source>
        <dbReference type="ARBA" id="ARBA00022448"/>
    </source>
</evidence>
<dbReference type="Proteomes" id="UP000050497">
    <property type="component" value="Unassembled WGS sequence"/>
</dbReference>
<evidence type="ECO:0000256" key="3">
    <source>
        <dbReference type="ARBA" id="ARBA00022475"/>
    </source>
</evidence>
<evidence type="ECO:0000313" key="13">
    <source>
        <dbReference type="Proteomes" id="UP000050497"/>
    </source>
</evidence>
<gene>
    <name evidence="12" type="ORF">GA0071312_0600</name>
    <name evidence="11" type="ORF">HLUCCO17_03620</name>
</gene>
<protein>
    <submittedName>
        <fullName evidence="11">Peptide/nickel transport system permease protein</fullName>
    </submittedName>
</protein>